<accession>A0A1H7DMP4</accession>
<organism evidence="2 3">
    <name type="scientific">Paraburkholderia diazotrophica</name>
    <dbReference type="NCBI Taxonomy" id="667676"/>
    <lineage>
        <taxon>Bacteria</taxon>
        <taxon>Pseudomonadati</taxon>
        <taxon>Pseudomonadota</taxon>
        <taxon>Betaproteobacteria</taxon>
        <taxon>Burkholderiales</taxon>
        <taxon>Burkholderiaceae</taxon>
        <taxon>Paraburkholderia</taxon>
    </lineage>
</organism>
<dbReference type="EMBL" id="FNYE01000030">
    <property type="protein sequence ID" value="SEK00902.1"/>
    <property type="molecule type" value="Genomic_DNA"/>
</dbReference>
<sequence>MLDERSADVSDHLTGHHIPGMLLAEASRQMMIAVVERFYLPVRRRAPIRFVTHEMSLEYHDFMLPLPVDILFLPMKLRRVSDLNLKLSCAIRLTQRNRIGAVARFGVSVIDRRYLEAREGVILGAALDEVSASR</sequence>
<proteinExistence type="predicted"/>
<evidence type="ECO:0000313" key="2">
    <source>
        <dbReference type="EMBL" id="SEK00902.1"/>
    </source>
</evidence>
<reference evidence="3" key="1">
    <citation type="submission" date="2016-10" db="EMBL/GenBank/DDBJ databases">
        <authorList>
            <person name="Varghese N."/>
            <person name="Submissions S."/>
        </authorList>
    </citation>
    <scope>NUCLEOTIDE SEQUENCE [LARGE SCALE GENOMIC DNA]</scope>
    <source>
        <strain evidence="3">LMG 26031</strain>
    </source>
</reference>
<evidence type="ECO:0000313" key="3">
    <source>
        <dbReference type="Proteomes" id="UP000198866"/>
    </source>
</evidence>
<name>A0A1H7DMP4_9BURK</name>
<evidence type="ECO:0000259" key="1">
    <source>
        <dbReference type="Pfam" id="PF03756"/>
    </source>
</evidence>
<dbReference type="Proteomes" id="UP000198866">
    <property type="component" value="Unassembled WGS sequence"/>
</dbReference>
<keyword evidence="3" id="KW-1185">Reference proteome</keyword>
<dbReference type="STRING" id="667676.SAMN05192539_10303"/>
<dbReference type="Pfam" id="PF03756">
    <property type="entry name" value="AfsA"/>
    <property type="match status" value="1"/>
</dbReference>
<dbReference type="AlphaFoldDB" id="A0A1H7DMP4"/>
<gene>
    <name evidence="2" type="ORF">SAMN05192539_10303</name>
</gene>
<protein>
    <submittedName>
        <fullName evidence="2">A-factor biosynthesis hotdog domain-containing protein</fullName>
    </submittedName>
</protein>
<feature type="domain" description="A-factor biosynthesis hotdog" evidence="1">
    <location>
        <begin position="2"/>
        <end position="62"/>
    </location>
</feature>
<dbReference type="InterPro" id="IPR005509">
    <property type="entry name" value="AfsA_hotdog_dom"/>
</dbReference>